<protein>
    <recommendedName>
        <fullName evidence="3">ATP-binding protein</fullName>
    </recommendedName>
</protein>
<evidence type="ECO:0008006" key="3">
    <source>
        <dbReference type="Google" id="ProtNLM"/>
    </source>
</evidence>
<dbReference type="AlphaFoldDB" id="A0A3G3IQG7"/>
<dbReference type="KEGG" id="bthg:MS2017_2077"/>
<dbReference type="InterPro" id="IPR029470">
    <property type="entry name" value="PDDEXK_4"/>
</dbReference>
<dbReference type="EMBL" id="CP024634">
    <property type="protein sequence ID" value="AYQ57732.1"/>
    <property type="molecule type" value="Genomic_DNA"/>
</dbReference>
<reference evidence="1 2" key="1">
    <citation type="submission" date="2017-11" db="EMBL/GenBank/DDBJ databases">
        <title>Genome sequence of the bacterial symbiont EPR9N from a vent mussel Bathymodiolus thermophilus.</title>
        <authorList>
            <person name="Won Y.-J."/>
        </authorList>
    </citation>
    <scope>NUCLEOTIDE SEQUENCE [LARGE SCALE GENOMIC DNA]</scope>
    <source>
        <strain evidence="1 2">EPR9N</strain>
    </source>
</reference>
<dbReference type="GO" id="GO:0003676">
    <property type="term" value="F:nucleic acid binding"/>
    <property type="evidence" value="ECO:0007669"/>
    <property type="project" value="InterPro"/>
</dbReference>
<dbReference type="REBASE" id="276539">
    <property type="entry name" value="Bth9NORF2078P"/>
</dbReference>
<dbReference type="Proteomes" id="UP000278334">
    <property type="component" value="Chromosome"/>
</dbReference>
<gene>
    <name evidence="1" type="ORF">MS2017_2077</name>
</gene>
<proteinExistence type="predicted"/>
<dbReference type="Pfam" id="PF13589">
    <property type="entry name" value="HATPase_c_3"/>
    <property type="match status" value="1"/>
</dbReference>
<name>A0A3G3IQG7_9GAMM</name>
<dbReference type="Gene3D" id="3.40.1350.10">
    <property type="match status" value="1"/>
</dbReference>
<dbReference type="Pfam" id="PF14281">
    <property type="entry name" value="PDDEXK_4"/>
    <property type="match status" value="1"/>
</dbReference>
<dbReference type="InterPro" id="IPR011856">
    <property type="entry name" value="tRNA_endonuc-like_dom_sf"/>
</dbReference>
<dbReference type="SUPFAM" id="SSF55874">
    <property type="entry name" value="ATPase domain of HSP90 chaperone/DNA topoisomerase II/histidine kinase"/>
    <property type="match status" value="1"/>
</dbReference>
<dbReference type="RefSeq" id="WP_122952132.1">
    <property type="nucleotide sequence ID" value="NZ_CP024634.1"/>
</dbReference>
<organism evidence="1 2">
    <name type="scientific">Bathymodiolus thermophilus thioautotrophic gill symbiont</name>
    <dbReference type="NCBI Taxonomy" id="2360"/>
    <lineage>
        <taxon>Bacteria</taxon>
        <taxon>Pseudomonadati</taxon>
        <taxon>Pseudomonadota</taxon>
        <taxon>Gammaproteobacteria</taxon>
        <taxon>sulfur-oxidizing symbionts</taxon>
    </lineage>
</organism>
<dbReference type="InterPro" id="IPR036890">
    <property type="entry name" value="HATPase_C_sf"/>
</dbReference>
<sequence>MANNNISSVSKYELTIDLNALNHLGLNLYSNVPAVLSEIIANSWDADSENIKITTSNEEIKIVDDGCGMTTQEMNKKFLTVGRQRRRDMGGDLTPKFSRQVMGRKGIGKLSIFSIANDIEIHTKKKGKTIGIKMNVSDIIEKIESKEQYFPDEIGHINIESETGTVIILRDIKKRVQSSINNNLKKRISRRFDIFSDKFKVIVNGDSVTIGDRGYFHKLEFATKYGELGNYGKYLGKLDDDMVHDRTSELNGLKISGWIGLSKESGSLEEDGVNLNKISILSRGKVALEDILVSYREGGLYTKFLIGEIRADFLDDTDDEDIATSSRQDFIQDDKRFIRIKEFIENELKYISNARVKYKEENGTKMAIKIPAINEWFNSLQGDAKKSAKSMFGKINAISLDDDLQRKSLYKQGVIAFETLHHKEKLSQLDNLNDENFEQTLEIFSELDDIEASWYYQITVGRLSVIQKLQTHIEGNALEKVVQEYIYEHLWLLDPSWERATEPPIMEKKITSEFSRVSDELSAEEKNGRVDIKYRKTSGKHIIIELKRSSVKPKAGNILEQVKKYKRALKKQLDEHNETGEIEVICLVGNRLSGWEVLSEKESDEKSLMAHNITVITYQQLIKDAENSYKSYLDKGKDKGRIQQLLQSIDDS</sequence>
<dbReference type="Gene3D" id="3.30.565.10">
    <property type="entry name" value="Histidine kinase-like ATPase, C-terminal domain"/>
    <property type="match status" value="1"/>
</dbReference>
<evidence type="ECO:0000313" key="2">
    <source>
        <dbReference type="Proteomes" id="UP000278334"/>
    </source>
</evidence>
<evidence type="ECO:0000313" key="1">
    <source>
        <dbReference type="EMBL" id="AYQ57732.1"/>
    </source>
</evidence>
<accession>A0A3G3IQG7</accession>